<gene>
    <name evidence="3" type="ORF">K2U94_01150</name>
</gene>
<evidence type="ECO:0000313" key="3">
    <source>
        <dbReference type="EMBL" id="MCI4681388.1"/>
    </source>
</evidence>
<sequence length="129" mass="13322">MKRAVALSSVLVLMALGSPAATAAQFPYGVWRVADGSALIRISPCGGGVCGYVAAAPRPAPGEKSAVGKKILLNLRRVGDVWKGRIFNLDNGTLYDGEISQGGDANHLRVQGCVAGGGLCGGETWKRAR</sequence>
<keyword evidence="4" id="KW-1185">Reference proteome</keyword>
<dbReference type="Gene3D" id="2.40.128.520">
    <property type="match status" value="1"/>
</dbReference>
<evidence type="ECO:0000259" key="2">
    <source>
        <dbReference type="Pfam" id="PF09917"/>
    </source>
</evidence>
<dbReference type="InterPro" id="IPR019223">
    <property type="entry name" value="DUF2147"/>
</dbReference>
<evidence type="ECO:0000256" key="1">
    <source>
        <dbReference type="SAM" id="SignalP"/>
    </source>
</evidence>
<dbReference type="PANTHER" id="PTHR36919">
    <property type="entry name" value="BLR1215 PROTEIN"/>
    <property type="match status" value="1"/>
</dbReference>
<dbReference type="PANTHER" id="PTHR36919:SF2">
    <property type="entry name" value="BLL6627 PROTEIN"/>
    <property type="match status" value="1"/>
</dbReference>
<feature type="domain" description="DUF2147" evidence="2">
    <location>
        <begin position="29"/>
        <end position="127"/>
    </location>
</feature>
<evidence type="ECO:0000313" key="4">
    <source>
        <dbReference type="Proteomes" id="UP001139104"/>
    </source>
</evidence>
<dbReference type="EMBL" id="JAIVFP010000001">
    <property type="protein sequence ID" value="MCI4681388.1"/>
    <property type="molecule type" value="Genomic_DNA"/>
</dbReference>
<proteinExistence type="predicted"/>
<feature type="signal peptide" evidence="1">
    <location>
        <begin position="1"/>
        <end position="23"/>
    </location>
</feature>
<dbReference type="Proteomes" id="UP001139104">
    <property type="component" value="Unassembled WGS sequence"/>
</dbReference>
<reference evidence="3" key="1">
    <citation type="journal article" date="2022" name="ISME J.">
        <title>Identification of active gaseous-alkane degraders at natural gas seeps.</title>
        <authorList>
            <person name="Farhan Ul Haque M."/>
            <person name="Hernandez M."/>
            <person name="Crombie A.T."/>
            <person name="Murrell J.C."/>
        </authorList>
    </citation>
    <scope>NUCLEOTIDE SEQUENCE</scope>
    <source>
        <strain evidence="3">PC2</strain>
    </source>
</reference>
<dbReference type="Pfam" id="PF09917">
    <property type="entry name" value="DUF2147"/>
    <property type="match status" value="1"/>
</dbReference>
<accession>A0ABS9Z197</accession>
<feature type="chain" id="PRO_5047292787" evidence="1">
    <location>
        <begin position="24"/>
        <end position="129"/>
    </location>
</feature>
<keyword evidence="1" id="KW-0732">Signal</keyword>
<dbReference type="RefSeq" id="WP_243065458.1">
    <property type="nucleotide sequence ID" value="NZ_JAIVFK010000011.1"/>
</dbReference>
<comment type="caution">
    <text evidence="3">The sequence shown here is derived from an EMBL/GenBank/DDBJ whole genome shotgun (WGS) entry which is preliminary data.</text>
</comment>
<name>A0ABS9Z197_9HYPH</name>
<organism evidence="3 4">
    <name type="scientific">Candidatus Rhodoblastus alkanivorans</name>
    <dbReference type="NCBI Taxonomy" id="2954117"/>
    <lineage>
        <taxon>Bacteria</taxon>
        <taxon>Pseudomonadati</taxon>
        <taxon>Pseudomonadota</taxon>
        <taxon>Alphaproteobacteria</taxon>
        <taxon>Hyphomicrobiales</taxon>
        <taxon>Rhodoblastaceae</taxon>
        <taxon>Rhodoblastus</taxon>
    </lineage>
</organism>
<protein>
    <submittedName>
        <fullName evidence="3">DUF2147 domain-containing protein</fullName>
    </submittedName>
</protein>